<reference evidence="1 2" key="1">
    <citation type="submission" date="2016-06" db="EMBL/GenBank/DDBJ databases">
        <title>Revisiting the taxonomy of the Elizabethkingia Genus based on Whole-Genome Sequencing, Optical Mapping, and MALDI-TOF.</title>
        <authorList>
            <person name="Nicholson A.C."/>
        </authorList>
    </citation>
    <scope>NUCLEOTIDE SEQUENCE [LARGE SCALE GENOMIC DNA]</scope>
    <source>
        <strain evidence="1 2">G4070</strain>
    </source>
</reference>
<dbReference type="EMBL" id="MAHX01000016">
    <property type="protein sequence ID" value="OPC63522.1"/>
    <property type="molecule type" value="Genomic_DNA"/>
</dbReference>
<dbReference type="Proteomes" id="UP000190813">
    <property type="component" value="Unassembled WGS sequence"/>
</dbReference>
<organism evidence="1 2">
    <name type="scientific">Elizabethkingia occulta</name>
    <dbReference type="NCBI Taxonomy" id="1867263"/>
    <lineage>
        <taxon>Bacteria</taxon>
        <taxon>Pseudomonadati</taxon>
        <taxon>Bacteroidota</taxon>
        <taxon>Flavobacteriia</taxon>
        <taxon>Flavobacteriales</taxon>
        <taxon>Weeksellaceae</taxon>
        <taxon>Elizabethkingia</taxon>
    </lineage>
</organism>
<protein>
    <recommendedName>
        <fullName evidence="3">Lipoprotein</fullName>
    </recommendedName>
</protein>
<sequence>MKKLLYTTFLATTILSSCSGTFGFRGVYAQLWNIDSQKEYILTSNTSRNHKFDLINTSTEDSTFKIYTSDRKLYQIIKKGEKARFNNTSFNGIIIENTTSVNGNVQFYAYIQEKGYTTSPTVKISEVKK</sequence>
<proteinExistence type="predicted"/>
<dbReference type="RefSeq" id="WP_078772163.1">
    <property type="nucleotide sequence ID" value="NZ_CBCSBR010000001.1"/>
</dbReference>
<accession>A0A1T3MFW7</accession>
<dbReference type="PROSITE" id="PS51257">
    <property type="entry name" value="PROKAR_LIPOPROTEIN"/>
    <property type="match status" value="1"/>
</dbReference>
<gene>
    <name evidence="1" type="ORF">BAZ10_05425</name>
</gene>
<evidence type="ECO:0000313" key="1">
    <source>
        <dbReference type="EMBL" id="OPC63522.1"/>
    </source>
</evidence>
<comment type="caution">
    <text evidence="1">The sequence shown here is derived from an EMBL/GenBank/DDBJ whole genome shotgun (WGS) entry which is preliminary data.</text>
</comment>
<name>A0A1T3MFW7_9FLAO</name>
<evidence type="ECO:0008006" key="3">
    <source>
        <dbReference type="Google" id="ProtNLM"/>
    </source>
</evidence>
<keyword evidence="2" id="KW-1185">Reference proteome</keyword>
<evidence type="ECO:0000313" key="2">
    <source>
        <dbReference type="Proteomes" id="UP000190813"/>
    </source>
</evidence>
<dbReference type="AlphaFoldDB" id="A0A1T3MFW7"/>